<dbReference type="EMBL" id="JAFBXF010000011">
    <property type="protein sequence ID" value="MBM2418592.1"/>
    <property type="molecule type" value="Genomic_DNA"/>
</dbReference>
<dbReference type="Proteomes" id="UP000809440">
    <property type="component" value="Unassembled WGS sequence"/>
</dbReference>
<protein>
    <submittedName>
        <fullName evidence="3">ATP-binding protein</fullName>
    </submittedName>
</protein>
<dbReference type="AlphaFoldDB" id="A0A9Q2NZJ7"/>
<gene>
    <name evidence="3" type="ORF">JQX41_16135</name>
    <name evidence="4" type="ORF">JQX48_16525</name>
</gene>
<keyword evidence="3" id="KW-0067">ATP-binding</keyword>
<dbReference type="Proteomes" id="UP000755667">
    <property type="component" value="Unassembled WGS sequence"/>
</dbReference>
<dbReference type="Pfam" id="PF13581">
    <property type="entry name" value="HATPase_c_2"/>
    <property type="match status" value="1"/>
</dbReference>
<name>A0A9Q2NZJ7_9RHOB</name>
<feature type="domain" description="Histidine kinase/HSP90-like ATPase" evidence="2">
    <location>
        <begin position="7"/>
        <end position="118"/>
    </location>
</feature>
<evidence type="ECO:0000313" key="6">
    <source>
        <dbReference type="Proteomes" id="UP000809440"/>
    </source>
</evidence>
<dbReference type="Gene3D" id="3.30.565.10">
    <property type="entry name" value="Histidine kinase-like ATPase, C-terminal domain"/>
    <property type="match status" value="1"/>
</dbReference>
<dbReference type="GO" id="GO:0004674">
    <property type="term" value="F:protein serine/threonine kinase activity"/>
    <property type="evidence" value="ECO:0007669"/>
    <property type="project" value="UniProtKB-KW"/>
</dbReference>
<keyword evidence="6" id="KW-1185">Reference proteome</keyword>
<dbReference type="EMBL" id="JAFBXE010000011">
    <property type="protein sequence ID" value="MBM2413848.1"/>
    <property type="molecule type" value="Genomic_DNA"/>
</dbReference>
<keyword evidence="3" id="KW-0547">Nucleotide-binding</keyword>
<proteinExistence type="predicted"/>
<organism evidence="3 5">
    <name type="scientific">Marivita cryptomonadis</name>
    <dbReference type="NCBI Taxonomy" id="505252"/>
    <lineage>
        <taxon>Bacteria</taxon>
        <taxon>Pseudomonadati</taxon>
        <taxon>Pseudomonadota</taxon>
        <taxon>Alphaproteobacteria</taxon>
        <taxon>Rhodobacterales</taxon>
        <taxon>Roseobacteraceae</taxon>
        <taxon>Marivita</taxon>
    </lineage>
</organism>
<dbReference type="InterPro" id="IPR050267">
    <property type="entry name" value="Anti-sigma-factor_SerPK"/>
</dbReference>
<keyword evidence="1" id="KW-0723">Serine/threonine-protein kinase</keyword>
<reference evidence="3 6" key="1">
    <citation type="submission" date="2021-01" db="EMBL/GenBank/DDBJ databases">
        <title>Diatom-associated Roseobacters Show Island Model of Population Structure.</title>
        <authorList>
            <person name="Qu L."/>
            <person name="Feng X."/>
            <person name="Chen Y."/>
            <person name="Li L."/>
            <person name="Wang X."/>
            <person name="Hu Z."/>
            <person name="Wang H."/>
            <person name="Luo H."/>
        </authorList>
    </citation>
    <scope>NUCLEOTIDE SEQUENCE</scope>
    <source>
        <strain evidence="4 6">CC28-63</strain>
        <strain evidence="3">CC28-69</strain>
    </source>
</reference>
<keyword evidence="1" id="KW-0418">Kinase</keyword>
<dbReference type="CDD" id="cd16936">
    <property type="entry name" value="HATPase_RsbW-like"/>
    <property type="match status" value="1"/>
</dbReference>
<dbReference type="InterPro" id="IPR003594">
    <property type="entry name" value="HATPase_dom"/>
</dbReference>
<keyword evidence="1" id="KW-0808">Transferase</keyword>
<comment type="caution">
    <text evidence="3">The sequence shown here is derived from an EMBL/GenBank/DDBJ whole genome shotgun (WGS) entry which is preliminary data.</text>
</comment>
<evidence type="ECO:0000313" key="5">
    <source>
        <dbReference type="Proteomes" id="UP000755667"/>
    </source>
</evidence>
<evidence type="ECO:0000256" key="1">
    <source>
        <dbReference type="ARBA" id="ARBA00022527"/>
    </source>
</evidence>
<dbReference type="InterPro" id="IPR036890">
    <property type="entry name" value="HATPase_C_sf"/>
</dbReference>
<dbReference type="GO" id="GO:0005524">
    <property type="term" value="F:ATP binding"/>
    <property type="evidence" value="ECO:0007669"/>
    <property type="project" value="UniProtKB-KW"/>
</dbReference>
<evidence type="ECO:0000313" key="3">
    <source>
        <dbReference type="EMBL" id="MBM2413848.1"/>
    </source>
</evidence>
<sequence>MVTPCLLRRVAQALSATQAAQLQDDVQIVIAEAVNNIVEHAYAGQSLGALVLHMTVSGTSLEIVLLDWGRPFPHPDAPPTLPDPCGLSEGGYGWLLIRSLVSHVCHSRDAGKNRLSLTFSLPDPRPA</sequence>
<accession>A0A9Q2NZJ7</accession>
<dbReference type="PANTHER" id="PTHR35526">
    <property type="entry name" value="ANTI-SIGMA-F FACTOR RSBW-RELATED"/>
    <property type="match status" value="1"/>
</dbReference>
<evidence type="ECO:0000259" key="2">
    <source>
        <dbReference type="Pfam" id="PF13581"/>
    </source>
</evidence>
<evidence type="ECO:0000313" key="4">
    <source>
        <dbReference type="EMBL" id="MBM2418592.1"/>
    </source>
</evidence>
<dbReference type="PANTHER" id="PTHR35526:SF3">
    <property type="entry name" value="ANTI-SIGMA-F FACTOR RSBW"/>
    <property type="match status" value="1"/>
</dbReference>
<dbReference type="SUPFAM" id="SSF55874">
    <property type="entry name" value="ATPase domain of HSP90 chaperone/DNA topoisomerase II/histidine kinase"/>
    <property type="match status" value="1"/>
</dbReference>